<evidence type="ECO:0000256" key="5">
    <source>
        <dbReference type="ARBA" id="ARBA00023136"/>
    </source>
</evidence>
<evidence type="ECO:0000256" key="1">
    <source>
        <dbReference type="ARBA" id="ARBA00004141"/>
    </source>
</evidence>
<feature type="transmembrane region" description="Helical" evidence="6">
    <location>
        <begin position="34"/>
        <end position="51"/>
    </location>
</feature>
<dbReference type="HOGENOM" id="CLU_1586375_0_0_1"/>
<evidence type="ECO:0000256" key="4">
    <source>
        <dbReference type="ARBA" id="ARBA00022989"/>
    </source>
</evidence>
<evidence type="ECO:0000256" key="6">
    <source>
        <dbReference type="SAM" id="Phobius"/>
    </source>
</evidence>
<feature type="transmembrane region" description="Helical" evidence="6">
    <location>
        <begin position="115"/>
        <end position="136"/>
    </location>
</feature>
<comment type="subcellular location">
    <subcellularLocation>
        <location evidence="1">Membrane</location>
        <topology evidence="1">Multi-pass membrane protein</topology>
    </subcellularLocation>
</comment>
<gene>
    <name evidence="7" type="ORF">CSUB01_10470</name>
</gene>
<keyword evidence="3 6" id="KW-0812">Transmembrane</keyword>
<evidence type="ECO:0000313" key="7">
    <source>
        <dbReference type="EMBL" id="KDN70748.1"/>
    </source>
</evidence>
<name>A0A066XNI5_COLSU</name>
<accession>A0A066XNI5</accession>
<dbReference type="Gene3D" id="1.10.4160.10">
    <property type="entry name" value="Hydantoin permease"/>
    <property type="match status" value="1"/>
</dbReference>
<organism evidence="7 8">
    <name type="scientific">Colletotrichum sublineola</name>
    <name type="common">Sorghum anthracnose fungus</name>
    <dbReference type="NCBI Taxonomy" id="1173701"/>
    <lineage>
        <taxon>Eukaryota</taxon>
        <taxon>Fungi</taxon>
        <taxon>Dikarya</taxon>
        <taxon>Ascomycota</taxon>
        <taxon>Pezizomycotina</taxon>
        <taxon>Sordariomycetes</taxon>
        <taxon>Hypocreomycetidae</taxon>
        <taxon>Glomerellales</taxon>
        <taxon>Glomerellaceae</taxon>
        <taxon>Colletotrichum</taxon>
        <taxon>Colletotrichum graminicola species complex</taxon>
    </lineage>
</organism>
<sequence length="168" mass="19104">MKRGFFIVQFLSFVIVPCKIIAFAQTFTSFLSGYGLFMASVVAIMISDYYFPSRSNIGVAWFFDPKKTNERYRYHKGWNLQAVIAYLVGIALPFPGFVANLGASGVGTAGRKLCYLGWLLPFIAFFVMYIVICRFWPMENHRIVKAAGMGWEENIYNQTEGLDADNEK</sequence>
<dbReference type="InterPro" id="IPR045225">
    <property type="entry name" value="Uracil/uridine/allantoin_perm"/>
</dbReference>
<dbReference type="GO" id="GO:0005886">
    <property type="term" value="C:plasma membrane"/>
    <property type="evidence" value="ECO:0007669"/>
    <property type="project" value="TreeGrafter"/>
</dbReference>
<dbReference type="EMBL" id="JMSE01000300">
    <property type="protein sequence ID" value="KDN70748.1"/>
    <property type="molecule type" value="Genomic_DNA"/>
</dbReference>
<evidence type="ECO:0000256" key="2">
    <source>
        <dbReference type="ARBA" id="ARBA00008974"/>
    </source>
</evidence>
<evidence type="ECO:0000313" key="8">
    <source>
        <dbReference type="Proteomes" id="UP000027238"/>
    </source>
</evidence>
<dbReference type="OrthoDB" id="2018619at2759"/>
<dbReference type="InterPro" id="IPR001248">
    <property type="entry name" value="Pur-cyt_permease"/>
</dbReference>
<dbReference type="Pfam" id="PF02133">
    <property type="entry name" value="Transp_cyt_pur"/>
    <property type="match status" value="1"/>
</dbReference>
<evidence type="ECO:0000256" key="3">
    <source>
        <dbReference type="ARBA" id="ARBA00022692"/>
    </source>
</evidence>
<dbReference type="eggNOG" id="KOG2466">
    <property type="taxonomic scope" value="Eukaryota"/>
</dbReference>
<comment type="caution">
    <text evidence="7">The sequence shown here is derived from an EMBL/GenBank/DDBJ whole genome shotgun (WGS) entry which is preliminary data.</text>
</comment>
<dbReference type="PANTHER" id="PTHR30618">
    <property type="entry name" value="NCS1 FAMILY PURINE/PYRIMIDINE TRANSPORTER"/>
    <property type="match status" value="1"/>
</dbReference>
<dbReference type="Proteomes" id="UP000027238">
    <property type="component" value="Unassembled WGS sequence"/>
</dbReference>
<dbReference type="GO" id="GO:0015205">
    <property type="term" value="F:nucleobase transmembrane transporter activity"/>
    <property type="evidence" value="ECO:0007669"/>
    <property type="project" value="TreeGrafter"/>
</dbReference>
<protein>
    <submittedName>
        <fullName evidence="7">Putative allantoin permease</fullName>
    </submittedName>
</protein>
<reference evidence="8" key="1">
    <citation type="journal article" date="2014" name="Genome Announc.">
        <title>Draft genome sequence of Colletotrichum sublineola, a destructive pathogen of cultivated sorghum.</title>
        <authorList>
            <person name="Baroncelli R."/>
            <person name="Sanz-Martin J.M."/>
            <person name="Rech G.E."/>
            <person name="Sukno S.A."/>
            <person name="Thon M.R."/>
        </authorList>
    </citation>
    <scope>NUCLEOTIDE SEQUENCE [LARGE SCALE GENOMIC DNA]</scope>
    <source>
        <strain evidence="8">TX430BB</strain>
    </source>
</reference>
<keyword evidence="8" id="KW-1185">Reference proteome</keyword>
<comment type="similarity">
    <text evidence="2">Belongs to the purine-cytosine permease (2.A.39) family.</text>
</comment>
<feature type="transmembrane region" description="Helical" evidence="6">
    <location>
        <begin position="83"/>
        <end position="103"/>
    </location>
</feature>
<proteinExistence type="inferred from homology"/>
<dbReference type="AlphaFoldDB" id="A0A066XNI5"/>
<keyword evidence="5 6" id="KW-0472">Membrane</keyword>
<keyword evidence="4 6" id="KW-1133">Transmembrane helix</keyword>
<dbReference type="PANTHER" id="PTHR30618:SF0">
    <property type="entry name" value="PURINE-URACIL PERMEASE NCS1"/>
    <property type="match status" value="1"/>
</dbReference>